<feature type="domain" description="MHC class I-like antigen recognition-like" evidence="8">
    <location>
        <begin position="26"/>
        <end position="115"/>
    </location>
</feature>
<dbReference type="GO" id="GO:0042612">
    <property type="term" value="C:MHC class I protein complex"/>
    <property type="evidence" value="ECO:0007669"/>
    <property type="project" value="UniProtKB-KW"/>
</dbReference>
<evidence type="ECO:0000256" key="4">
    <source>
        <dbReference type="ARBA" id="ARBA00023136"/>
    </source>
</evidence>
<evidence type="ECO:0000256" key="6">
    <source>
        <dbReference type="SAM" id="Phobius"/>
    </source>
</evidence>
<dbReference type="GO" id="GO:0002486">
    <property type="term" value="P:antigen processing and presentation of endogenous peptide antigen via MHC class I via ER pathway, TAP-independent"/>
    <property type="evidence" value="ECO:0007669"/>
    <property type="project" value="TreeGrafter"/>
</dbReference>
<keyword evidence="3" id="KW-0391">Immunity</keyword>
<dbReference type="GO" id="GO:0006955">
    <property type="term" value="P:immune response"/>
    <property type="evidence" value="ECO:0007669"/>
    <property type="project" value="TreeGrafter"/>
</dbReference>
<keyword evidence="6" id="KW-1133">Transmembrane helix</keyword>
<feature type="chain" id="PRO_5034327038" description="MHC class I-like antigen recognition-like domain-containing protein" evidence="7">
    <location>
        <begin position="26"/>
        <end position="154"/>
    </location>
</feature>
<accession>A0A8B9XIX8</accession>
<keyword evidence="10" id="KW-1185">Reference proteome</keyword>
<evidence type="ECO:0000256" key="2">
    <source>
        <dbReference type="ARBA" id="ARBA00022451"/>
    </source>
</evidence>
<dbReference type="GO" id="GO:0030670">
    <property type="term" value="C:phagocytic vesicle membrane"/>
    <property type="evidence" value="ECO:0007669"/>
    <property type="project" value="UniProtKB-ARBA"/>
</dbReference>
<evidence type="ECO:0000313" key="10">
    <source>
        <dbReference type="Proteomes" id="UP000694520"/>
    </source>
</evidence>
<dbReference type="GO" id="GO:0005615">
    <property type="term" value="C:extracellular space"/>
    <property type="evidence" value="ECO:0007669"/>
    <property type="project" value="TreeGrafter"/>
</dbReference>
<dbReference type="InterPro" id="IPR037055">
    <property type="entry name" value="MHC_I-like_Ag-recog_sf"/>
</dbReference>
<dbReference type="GeneTree" id="ENSGT01120000271826"/>
<dbReference type="Pfam" id="PF00129">
    <property type="entry name" value="MHC_I"/>
    <property type="match status" value="1"/>
</dbReference>
<reference evidence="9" key="1">
    <citation type="submission" date="2019-05" db="EMBL/GenBank/DDBJ databases">
        <authorList>
            <person name="Zhang S."/>
            <person name="Liu J."/>
        </authorList>
    </citation>
    <scope>NUCLEOTIDE SEQUENCE [LARGE SCALE GENOMIC DNA]</scope>
</reference>
<evidence type="ECO:0000256" key="3">
    <source>
        <dbReference type="ARBA" id="ARBA00022859"/>
    </source>
</evidence>
<dbReference type="AlphaFoldDB" id="A0A8B9XIX8"/>
<dbReference type="GO" id="GO:0009897">
    <property type="term" value="C:external side of plasma membrane"/>
    <property type="evidence" value="ECO:0007669"/>
    <property type="project" value="TreeGrafter"/>
</dbReference>
<evidence type="ECO:0000259" key="8">
    <source>
        <dbReference type="Pfam" id="PF00129"/>
    </source>
</evidence>
<evidence type="ECO:0000256" key="5">
    <source>
        <dbReference type="ARBA" id="ARBA00023180"/>
    </source>
</evidence>
<feature type="signal peptide" evidence="7">
    <location>
        <begin position="1"/>
        <end position="25"/>
    </location>
</feature>
<dbReference type="GO" id="GO:0042605">
    <property type="term" value="F:peptide antigen binding"/>
    <property type="evidence" value="ECO:0007669"/>
    <property type="project" value="TreeGrafter"/>
</dbReference>
<name>A0A8B9XIX8_BOSMU</name>
<dbReference type="Ensembl" id="ENSBGRT00000023070.1">
    <property type="protein sequence ID" value="ENSBGRP00000019931.1"/>
    <property type="gene ID" value="ENSBGRG00000012324.1"/>
</dbReference>
<dbReference type="InterPro" id="IPR011162">
    <property type="entry name" value="MHC_I/II-like_Ag-recog"/>
</dbReference>
<dbReference type="InterPro" id="IPR011161">
    <property type="entry name" value="MHC_I-like_Ag-recog"/>
</dbReference>
<reference evidence="9" key="3">
    <citation type="submission" date="2025-09" db="UniProtKB">
        <authorList>
            <consortium name="Ensembl"/>
        </authorList>
    </citation>
    <scope>IDENTIFICATION</scope>
</reference>
<keyword evidence="4 6" id="KW-0472">Membrane</keyword>
<dbReference type="Proteomes" id="UP000694520">
    <property type="component" value="Chromosome 24"/>
</dbReference>
<dbReference type="GO" id="GO:0005102">
    <property type="term" value="F:signaling receptor binding"/>
    <property type="evidence" value="ECO:0007669"/>
    <property type="project" value="TreeGrafter"/>
</dbReference>
<sequence>MRVVGQRTLLLLLLLDALILTETRAGSHSLRYFYTAVSRPGLGEPRFISVGYVDDTQFVRFDSDAPDPRIEPTARWVEQEGPEYWHQETQRTKDTAQFFRVYLNTLRGYYNQSEAEPPQPSILIMGIIVGLVLLMVTGAVVTGAVIWRKKHSGE</sequence>
<keyword evidence="7" id="KW-0732">Signal</keyword>
<dbReference type="GO" id="GO:0002476">
    <property type="term" value="P:antigen processing and presentation of endogenous peptide antigen via MHC class Ib"/>
    <property type="evidence" value="ECO:0007669"/>
    <property type="project" value="TreeGrafter"/>
</dbReference>
<organism evidence="9 10">
    <name type="scientific">Bos mutus grunniens</name>
    <name type="common">Wild yak</name>
    <name type="synonym">Bos grunniens</name>
    <dbReference type="NCBI Taxonomy" id="30521"/>
    <lineage>
        <taxon>Eukaryota</taxon>
        <taxon>Metazoa</taxon>
        <taxon>Chordata</taxon>
        <taxon>Craniata</taxon>
        <taxon>Vertebrata</taxon>
        <taxon>Euteleostomi</taxon>
        <taxon>Mammalia</taxon>
        <taxon>Eutheria</taxon>
        <taxon>Laurasiatheria</taxon>
        <taxon>Artiodactyla</taxon>
        <taxon>Ruminantia</taxon>
        <taxon>Pecora</taxon>
        <taxon>Bovidae</taxon>
        <taxon>Bovinae</taxon>
        <taxon>Bos</taxon>
    </lineage>
</organism>
<proteinExistence type="predicted"/>
<dbReference type="GO" id="GO:0098553">
    <property type="term" value="C:lumenal side of endoplasmic reticulum membrane"/>
    <property type="evidence" value="ECO:0007669"/>
    <property type="project" value="UniProtKB-ARBA"/>
</dbReference>
<evidence type="ECO:0000313" key="9">
    <source>
        <dbReference type="Ensembl" id="ENSBGRP00000019931.1"/>
    </source>
</evidence>
<dbReference type="PANTHER" id="PTHR16675:SF251">
    <property type="entry name" value="HLA CLASS I HISTOCOMPATIBILITY ANTIGEN, C ALPHA CHAIN"/>
    <property type="match status" value="1"/>
</dbReference>
<evidence type="ECO:0000256" key="7">
    <source>
        <dbReference type="SAM" id="SignalP"/>
    </source>
</evidence>
<dbReference type="PANTHER" id="PTHR16675">
    <property type="entry name" value="MHC CLASS I-RELATED"/>
    <property type="match status" value="1"/>
</dbReference>
<reference evidence="9" key="2">
    <citation type="submission" date="2025-08" db="UniProtKB">
        <authorList>
            <consortium name="Ensembl"/>
        </authorList>
    </citation>
    <scope>IDENTIFICATION</scope>
</reference>
<protein>
    <recommendedName>
        <fullName evidence="8">MHC class I-like antigen recognition-like domain-containing protein</fullName>
    </recommendedName>
</protein>
<feature type="transmembrane region" description="Helical" evidence="6">
    <location>
        <begin position="122"/>
        <end position="147"/>
    </location>
</feature>
<dbReference type="SUPFAM" id="SSF54452">
    <property type="entry name" value="MHC antigen-recognition domain"/>
    <property type="match status" value="1"/>
</dbReference>
<dbReference type="FunFam" id="3.30.500.10:FF:000013">
    <property type="entry name" value="Histocompatibility 2, blastocyst"/>
    <property type="match status" value="1"/>
</dbReference>
<keyword evidence="6" id="KW-0812">Transmembrane</keyword>
<dbReference type="GO" id="GO:0001916">
    <property type="term" value="P:positive regulation of T cell mediated cytotoxicity"/>
    <property type="evidence" value="ECO:0007669"/>
    <property type="project" value="TreeGrafter"/>
</dbReference>
<dbReference type="Gene3D" id="3.30.500.10">
    <property type="entry name" value="MHC class I-like antigen recognition-like"/>
    <property type="match status" value="1"/>
</dbReference>
<dbReference type="InterPro" id="IPR050208">
    <property type="entry name" value="MHC_class-I_related"/>
</dbReference>
<comment type="subcellular location">
    <subcellularLocation>
        <location evidence="1">Membrane</location>
        <topology evidence="1">Single-pass membrane protein</topology>
    </subcellularLocation>
</comment>
<keyword evidence="5" id="KW-0325">Glycoprotein</keyword>
<evidence type="ECO:0000256" key="1">
    <source>
        <dbReference type="ARBA" id="ARBA00004167"/>
    </source>
</evidence>
<keyword evidence="2" id="KW-0490">MHC I</keyword>